<sequence>MFDWNNLTFLKTLGVVGCPALPSLMDISFRKHLPTSLQQVEWDNDHDDTCYIGGRTSGVCEEGPILANQISALQEQLQKQPKPFPLDAAVKCFGLVIWNHKPSMADMHA</sequence>
<dbReference type="Proteomes" id="UP000187203">
    <property type="component" value="Unassembled WGS sequence"/>
</dbReference>
<accession>A0A1R3KN05</accession>
<protein>
    <submittedName>
        <fullName evidence="1">Bifunctional dihydrofolate reductase-thymidylate synthase-like protein</fullName>
    </submittedName>
</protein>
<keyword evidence="2" id="KW-1185">Reference proteome</keyword>
<reference evidence="2" key="1">
    <citation type="submission" date="2013-09" db="EMBL/GenBank/DDBJ databases">
        <title>Corchorus olitorius genome sequencing.</title>
        <authorList>
            <person name="Alam M."/>
            <person name="Haque M.S."/>
            <person name="Islam M.S."/>
            <person name="Emdad E.M."/>
            <person name="Islam M.M."/>
            <person name="Ahmed B."/>
            <person name="Halim A."/>
            <person name="Hossen Q.M.M."/>
            <person name="Hossain M.Z."/>
            <person name="Ahmed R."/>
            <person name="Khan M.M."/>
            <person name="Islam R."/>
            <person name="Rashid M.M."/>
            <person name="Khan S.A."/>
            <person name="Rahman M.S."/>
            <person name="Alam M."/>
            <person name="Yahiya A.S."/>
            <person name="Khan M.S."/>
            <person name="Azam M.S."/>
            <person name="Haque T."/>
            <person name="Lashkar M.Z.H."/>
            <person name="Akhand A.I."/>
            <person name="Morshed G."/>
            <person name="Roy S."/>
            <person name="Uddin K.S."/>
            <person name="Rabeya T."/>
            <person name="Hossain A.S."/>
            <person name="Chowdhury A."/>
            <person name="Snigdha A.R."/>
            <person name="Mortoza M.S."/>
            <person name="Matin S.A."/>
            <person name="Hoque S.M.E."/>
            <person name="Islam M.K."/>
            <person name="Roy D.K."/>
            <person name="Haider R."/>
            <person name="Moosa M.M."/>
            <person name="Elias S.M."/>
            <person name="Hasan A.M."/>
            <person name="Jahan S."/>
            <person name="Shafiuddin M."/>
            <person name="Mahmood N."/>
            <person name="Shommy N.S."/>
        </authorList>
    </citation>
    <scope>NUCLEOTIDE SEQUENCE [LARGE SCALE GENOMIC DNA]</scope>
    <source>
        <strain evidence="2">cv. O-4</strain>
    </source>
</reference>
<comment type="caution">
    <text evidence="1">The sequence shown here is derived from an EMBL/GenBank/DDBJ whole genome shotgun (WGS) entry which is preliminary data.</text>
</comment>
<gene>
    <name evidence="1" type="ORF">COLO4_06451</name>
</gene>
<organism evidence="1 2">
    <name type="scientific">Corchorus olitorius</name>
    <dbReference type="NCBI Taxonomy" id="93759"/>
    <lineage>
        <taxon>Eukaryota</taxon>
        <taxon>Viridiplantae</taxon>
        <taxon>Streptophyta</taxon>
        <taxon>Embryophyta</taxon>
        <taxon>Tracheophyta</taxon>
        <taxon>Spermatophyta</taxon>
        <taxon>Magnoliopsida</taxon>
        <taxon>eudicotyledons</taxon>
        <taxon>Gunneridae</taxon>
        <taxon>Pentapetalae</taxon>
        <taxon>rosids</taxon>
        <taxon>malvids</taxon>
        <taxon>Malvales</taxon>
        <taxon>Malvaceae</taxon>
        <taxon>Grewioideae</taxon>
        <taxon>Apeibeae</taxon>
        <taxon>Corchorus</taxon>
    </lineage>
</organism>
<proteinExistence type="predicted"/>
<name>A0A1R3KN05_9ROSI</name>
<evidence type="ECO:0000313" key="1">
    <source>
        <dbReference type="EMBL" id="OMP08460.1"/>
    </source>
</evidence>
<evidence type="ECO:0000313" key="2">
    <source>
        <dbReference type="Proteomes" id="UP000187203"/>
    </source>
</evidence>
<dbReference type="EMBL" id="AWUE01012712">
    <property type="protein sequence ID" value="OMP08460.1"/>
    <property type="molecule type" value="Genomic_DNA"/>
</dbReference>
<dbReference type="AlphaFoldDB" id="A0A1R3KN05"/>